<keyword evidence="1" id="KW-0596">Phosphopantetheine</keyword>
<comment type="caution">
    <text evidence="7">The sequence shown here is derived from an EMBL/GenBank/DDBJ whole genome shotgun (WGS) entry which is preliminary data.</text>
</comment>
<dbReference type="Gene3D" id="1.10.1200.10">
    <property type="entry name" value="ACP-like"/>
    <property type="match status" value="1"/>
</dbReference>
<evidence type="ECO:0000256" key="1">
    <source>
        <dbReference type="ARBA" id="ARBA00022450"/>
    </source>
</evidence>
<dbReference type="InterPro" id="IPR001227">
    <property type="entry name" value="Ac_transferase_dom_sf"/>
</dbReference>
<dbReference type="Gene3D" id="3.40.47.10">
    <property type="match status" value="1"/>
</dbReference>
<dbReference type="InterPro" id="IPR057326">
    <property type="entry name" value="KR_dom"/>
</dbReference>
<dbReference type="RefSeq" id="WP_189056657.1">
    <property type="nucleotide sequence ID" value="NZ_BMMK01000008.1"/>
</dbReference>
<dbReference type="PANTHER" id="PTHR43074:SF1">
    <property type="entry name" value="BETA-KETOACYL SYNTHASE FAMILY PROTEIN-RELATED"/>
    <property type="match status" value="1"/>
</dbReference>
<dbReference type="Pfam" id="PF00698">
    <property type="entry name" value="Acyl_transf_1"/>
    <property type="match status" value="1"/>
</dbReference>
<evidence type="ECO:0000256" key="4">
    <source>
        <dbReference type="SAM" id="MobiDB-lite"/>
    </source>
</evidence>
<dbReference type="SMART" id="SM00827">
    <property type="entry name" value="PKS_AT"/>
    <property type="match status" value="1"/>
</dbReference>
<feature type="region of interest" description="Disordered" evidence="4">
    <location>
        <begin position="1682"/>
        <end position="1702"/>
    </location>
</feature>
<evidence type="ECO:0000259" key="5">
    <source>
        <dbReference type="PROSITE" id="PS50075"/>
    </source>
</evidence>
<dbReference type="SUPFAM" id="SSF55048">
    <property type="entry name" value="Probable ACP-binding domain of malonyl-CoA ACP transacylase"/>
    <property type="match status" value="1"/>
</dbReference>
<dbReference type="InterPro" id="IPR014030">
    <property type="entry name" value="Ketoacyl_synth_N"/>
</dbReference>
<evidence type="ECO:0000256" key="3">
    <source>
        <dbReference type="ARBA" id="ARBA00022679"/>
    </source>
</evidence>
<dbReference type="InterPro" id="IPR036736">
    <property type="entry name" value="ACP-like_sf"/>
</dbReference>
<dbReference type="Gene3D" id="3.40.50.720">
    <property type="entry name" value="NAD(P)-binding Rossmann-like Domain"/>
    <property type="match status" value="1"/>
</dbReference>
<dbReference type="InterPro" id="IPR016036">
    <property type="entry name" value="Malonyl_transacylase_ACP-bd"/>
</dbReference>
<feature type="domain" description="Carrier" evidence="5">
    <location>
        <begin position="1701"/>
        <end position="1792"/>
    </location>
</feature>
<dbReference type="SMART" id="SM00825">
    <property type="entry name" value="PKS_KS"/>
    <property type="match status" value="1"/>
</dbReference>
<accession>A0A8J3C7R6</accession>
<reference evidence="7" key="2">
    <citation type="submission" date="2020-09" db="EMBL/GenBank/DDBJ databases">
        <authorList>
            <person name="Sun Q."/>
            <person name="Zhou Y."/>
        </authorList>
    </citation>
    <scope>NUCLEOTIDE SEQUENCE</scope>
    <source>
        <strain evidence="7">CGMCC 4.5737</strain>
    </source>
</reference>
<dbReference type="Pfam" id="PF03060">
    <property type="entry name" value="NMO"/>
    <property type="match status" value="2"/>
</dbReference>
<gene>
    <name evidence="7" type="ORF">GCM10012275_22400</name>
</gene>
<dbReference type="SMART" id="SM00822">
    <property type="entry name" value="PKS_KR"/>
    <property type="match status" value="1"/>
</dbReference>
<sequence length="2319" mass="243942">MTDSPVADAVLGVSPFGEPNARLVAAVGRAGGLGVLDLGRGDRRSREALARAGRWSPVPFGVRVAAGCALEPADLSRADDLHGRVTTVLLGAGTPWRVADLQPHYRVLVEVTSHDEAARAVRDGADGLVARGNECGGRVGELSTFVLLQQLVAARDVDVPVWAAGGIGPRTAAAAVVGGAAGVVLDTQLALLAESDLPGDVAAVIRGMDGSETTVVAGYRVLTRRGPDATKPVADGEIVDRLGARDLRTQLVPVGQDGFLADRFARRWGDAATAVRAVISAIQDTVRDDRAAAALRPGSPMSRALGTRFPVVQGPMTRVSDQPPFADAVAADGGLPFLALALANRDQTRAMLEQTSARLRDRPWGVGVLGFAPEEIRAGQLEVIHDVRPPFAIIAGGRPSQADALEQEGIETFLHVPSARLLAQFLESGARKFVFEGAECGGHVGPRNSFPLWEAQIEVLTEYLDRVGDRAERSPADELRVLFAGGIHDERSAAMVAALAAPLAERGVAVGVLMGTAYLFTEQAVECGAIQPLFQERVVTARETELLETAPGHATRCVRSSFTESFRAVKDELRERGVSEREAWQTLEGLNLGKLRLASKGVERVGPDLVQADRDRQDAEGMFMAGEVAVLRSGVTTIGALHETVSTAAADFLTARAARLRAEFGLTDVTVVEPSEPEPLDIAVVGMSCMFPDAPDLASFWRNVVGGADAVREVPAERWDTTIYYSPEGGSGGSVSKWGGFLPDIPFDALRYGIPPTTLSAIEPVQLLALEAAWRALVNAGYGEREFNRQRTSVVFGAESGSDLGSALALRGALPAYLGEVPAALGEQLPELTEDTFPGMLANVISGRIANRLDLGGANYTVDAACASSLAALDVACKELVNGTSEMVLCGGADLHNGIQDYLLFTSVHALSPTGRCRTFDNSADGIVLGEGVACVVLKRLADAERDGDKIYAVIKGVGRSSDGKALGLTAPRPAGQRLALERAYRNAAISPAQVGMVEAHGTGTVVGDRTELTVLGEMFSESGAEPASCAVGSVKSQIGHTKCAAGLAGLIKVVLALYTGVRPPTLHVTKPNPAWDAESSPFTFSTVARPWATPVAERIAGVSAFGFGGTNFHVVVQGYDDGPPPAHGLDEWPAELFTFRGADHEAALREVERLVKLAGENGRWRLRDLAFAAARRAESRDLPVQIAVVADDEDQLRTLLQRALAGEDDPAAGLFRAEPATDDTDAGKVAFLFPGQGSQEPGMLADLFVAFPELQRYLQLGSRWADVIYPPTAFDADAAREQQERLTDTRVAQPALGIVGLASYELLAKAGVRPDMMAGHSYGELVALCAAGAFDPPALLDLSEARAEAILSASGDDPGAMAAVSAEAGPVVAALAEAGLAEQVVPANMNSPKQTVISGPTPAIEEAVERLRAAGLGAKRIKVACAFHSPQLAQAGPRFAEALAAQPVHRPEISVWSNGSAARYREEPDQIRAELVAQISSPVRFVDEIEAMYQAGARVFVEAGPGSTLTRLVSAILVDRPHKTVTCAAGRDKGLRGFLLALAQLATAGVRIHTSWLFQGRDAVDAYQEAPVEQPRWVVNGQLVRTVNGDPLPNAYTPPRRVTLEGVLVQANGSSHGVTDREELVAQFLQASREMVAAQRDVLLSYLGGVPAPATLPTPVQVSQQLPAITSPTDQLLAPEPAASTAEQPTAEQPTAKPAERAQLSEQDLLDAVLGIISERTGYPVDMIEPDLDLEADLSIDSIKRAEIVGELATKLGGPADGAVEIDDTELEELAKTRTAASIVEWLVNRLLAGGDSPTADAADAAGTPAGTDAPVAEPTKEPALKAVAPQRLVLREVTLPETTPAEQADHLRGKRFVVLGEGTDLATRLAEKLAEHGAEVVVCDASHEIGEPDGTVDGVLHLAALSESDVPVLPDSFPAFRAALLAKPRWLVGIRAVAGSGHHERGVGMAGLFRTISREHPDIRARLVEVDPARPAVDLASDVLAELLAPDEAPVVSRAGGPRVGLELVRTDLGSLATNGAGPAGEGAAEADALGLDRDSVVLLVGGARGITARFAATLAAASRCRIELVGRTPLPAEPADPAIAAATDATALRAALVAQGLRSPAEIEQAVGRILAQREVTATLAELHELGSQARYQAVDVRDPETVHKLVKEVHAEHGRLDGIVYAAGVIEDRLAVEKQPESFRRVFDTKVSGARELLGAVAELPDAPRFAVLFGSIAAVLGNRGQIDYAAANDALQSLGAQWAARTGGRGLTVHWGPWAPVGVHGGMVSPELGREYARRGVELIDPEEGTLALLRELAWGEHTVDSVVYAAPGW</sequence>
<evidence type="ECO:0000313" key="8">
    <source>
        <dbReference type="Proteomes" id="UP000637578"/>
    </source>
</evidence>
<dbReference type="InterPro" id="IPR009081">
    <property type="entry name" value="PP-bd_ACP"/>
</dbReference>
<dbReference type="EMBL" id="BMMK01000008">
    <property type="protein sequence ID" value="GGM51030.1"/>
    <property type="molecule type" value="Genomic_DNA"/>
</dbReference>
<feature type="compositionally biased region" description="Low complexity" evidence="4">
    <location>
        <begin position="1799"/>
        <end position="1816"/>
    </location>
</feature>
<keyword evidence="8" id="KW-1185">Reference proteome</keyword>
<dbReference type="Pfam" id="PF02801">
    <property type="entry name" value="Ketoacyl-synt_C"/>
    <property type="match status" value="1"/>
</dbReference>
<dbReference type="Proteomes" id="UP000637578">
    <property type="component" value="Unassembled WGS sequence"/>
</dbReference>
<dbReference type="InterPro" id="IPR016039">
    <property type="entry name" value="Thiolase-like"/>
</dbReference>
<evidence type="ECO:0000256" key="2">
    <source>
        <dbReference type="ARBA" id="ARBA00022553"/>
    </source>
</evidence>
<organism evidence="7 8">
    <name type="scientific">Longimycelium tulufanense</name>
    <dbReference type="NCBI Taxonomy" id="907463"/>
    <lineage>
        <taxon>Bacteria</taxon>
        <taxon>Bacillati</taxon>
        <taxon>Actinomycetota</taxon>
        <taxon>Actinomycetes</taxon>
        <taxon>Pseudonocardiales</taxon>
        <taxon>Pseudonocardiaceae</taxon>
        <taxon>Longimycelium</taxon>
    </lineage>
</organism>
<dbReference type="InterPro" id="IPR014031">
    <property type="entry name" value="Ketoacyl_synth_C"/>
</dbReference>
<keyword evidence="3" id="KW-0808">Transferase</keyword>
<reference evidence="7" key="1">
    <citation type="journal article" date="2014" name="Int. J. Syst. Evol. Microbiol.">
        <title>Complete genome sequence of Corynebacterium casei LMG S-19264T (=DSM 44701T), isolated from a smear-ripened cheese.</title>
        <authorList>
            <consortium name="US DOE Joint Genome Institute (JGI-PGF)"/>
            <person name="Walter F."/>
            <person name="Albersmeier A."/>
            <person name="Kalinowski J."/>
            <person name="Ruckert C."/>
        </authorList>
    </citation>
    <scope>NUCLEOTIDE SEQUENCE</scope>
    <source>
        <strain evidence="7">CGMCC 4.5737</strain>
    </source>
</reference>
<dbReference type="Pfam" id="PF08659">
    <property type="entry name" value="KR"/>
    <property type="match status" value="1"/>
</dbReference>
<dbReference type="InterPro" id="IPR014043">
    <property type="entry name" value="Acyl_transferase_dom"/>
</dbReference>
<dbReference type="PROSITE" id="PS52004">
    <property type="entry name" value="KS3_2"/>
    <property type="match status" value="1"/>
</dbReference>
<dbReference type="Pfam" id="PF00109">
    <property type="entry name" value="ketoacyl-synt"/>
    <property type="match status" value="1"/>
</dbReference>
<feature type="domain" description="Ketosynthase family 3 (KS3)" evidence="6">
    <location>
        <begin position="679"/>
        <end position="1119"/>
    </location>
</feature>
<evidence type="ECO:0000259" key="6">
    <source>
        <dbReference type="PROSITE" id="PS52004"/>
    </source>
</evidence>
<dbReference type="CDD" id="cd00833">
    <property type="entry name" value="PKS"/>
    <property type="match status" value="1"/>
</dbReference>
<dbReference type="SUPFAM" id="SSF51412">
    <property type="entry name" value="Inosine monophosphate dehydrogenase (IMPDH)"/>
    <property type="match status" value="2"/>
</dbReference>
<dbReference type="SUPFAM" id="SSF51735">
    <property type="entry name" value="NAD(P)-binding Rossmann-fold domains"/>
    <property type="match status" value="2"/>
</dbReference>
<proteinExistence type="predicted"/>
<dbReference type="Pfam" id="PF00550">
    <property type="entry name" value="PP-binding"/>
    <property type="match status" value="1"/>
</dbReference>
<name>A0A8J3C7R6_9PSEU</name>
<feature type="region of interest" description="Disordered" evidence="4">
    <location>
        <begin position="1799"/>
        <end position="1822"/>
    </location>
</feature>
<dbReference type="SUPFAM" id="SSF52151">
    <property type="entry name" value="FabD/lysophospholipase-like"/>
    <property type="match status" value="1"/>
</dbReference>
<dbReference type="PANTHER" id="PTHR43074">
    <property type="entry name" value="OMEGA-3 POLYUNSATURATED FATTY ACID SYNTHASE PFAB-RELATED"/>
    <property type="match status" value="1"/>
</dbReference>
<dbReference type="Gene3D" id="3.40.366.10">
    <property type="entry name" value="Malonyl-Coenzyme A Acyl Carrier Protein, domain 2"/>
    <property type="match status" value="1"/>
</dbReference>
<dbReference type="InterPro" id="IPR020841">
    <property type="entry name" value="PKS_Beta-ketoAc_synthase_dom"/>
</dbReference>
<dbReference type="Gene3D" id="3.20.20.70">
    <property type="entry name" value="Aldolase class I"/>
    <property type="match status" value="2"/>
</dbReference>
<dbReference type="InterPro" id="IPR016035">
    <property type="entry name" value="Acyl_Trfase/lysoPLipase"/>
</dbReference>
<dbReference type="InterPro" id="IPR036291">
    <property type="entry name" value="NAD(P)-bd_dom_sf"/>
</dbReference>
<dbReference type="SUPFAM" id="SSF53901">
    <property type="entry name" value="Thiolase-like"/>
    <property type="match status" value="1"/>
</dbReference>
<dbReference type="SUPFAM" id="SSF47336">
    <property type="entry name" value="ACP-like"/>
    <property type="match status" value="1"/>
</dbReference>
<dbReference type="InterPro" id="IPR052568">
    <property type="entry name" value="PKS-FAS_Synthase"/>
</dbReference>
<protein>
    <submittedName>
        <fullName evidence="7">Polyketide synthase</fullName>
    </submittedName>
</protein>
<dbReference type="PROSITE" id="PS50075">
    <property type="entry name" value="CARRIER"/>
    <property type="match status" value="1"/>
</dbReference>
<dbReference type="GO" id="GO:0016746">
    <property type="term" value="F:acyltransferase activity"/>
    <property type="evidence" value="ECO:0007669"/>
    <property type="project" value="InterPro"/>
</dbReference>
<keyword evidence="2" id="KW-0597">Phosphoprotein</keyword>
<dbReference type="InterPro" id="IPR013968">
    <property type="entry name" value="PKS_KR"/>
</dbReference>
<evidence type="ECO:0000313" key="7">
    <source>
        <dbReference type="EMBL" id="GGM51030.1"/>
    </source>
</evidence>
<dbReference type="InterPro" id="IPR013785">
    <property type="entry name" value="Aldolase_TIM"/>
</dbReference>